<dbReference type="KEGG" id="pec:W5S_0367"/>
<evidence type="ECO:0000313" key="1">
    <source>
        <dbReference type="EMBL" id="AFI88494.1"/>
    </source>
</evidence>
<reference evidence="2" key="4">
    <citation type="submission" date="2024-05" db="EMBL/GenBank/DDBJ databases">
        <title>Identification of Pectobacterium versatile causing blackleg of potato from New York State with a whole genome sequencing approach.</title>
        <authorList>
            <person name="Ma X."/>
            <person name="Swingle B."/>
        </authorList>
    </citation>
    <scope>NUCLEOTIDE SEQUENCE</scope>
    <source>
        <strain evidence="2">NY1588A</strain>
    </source>
</reference>
<dbReference type="OMA" id="MMEHHAL"/>
<dbReference type="HOGENOM" id="CLU_2618863_0_0_6"/>
<dbReference type="AlphaFoldDB" id="A0A0H3HYP1"/>
<dbReference type="Proteomes" id="UP000008044">
    <property type="component" value="Chromosome"/>
</dbReference>
<name>A0A0H3HYP1_PECPM</name>
<evidence type="ECO:0000313" key="2">
    <source>
        <dbReference type="EMBL" id="MBI0557519.1"/>
    </source>
</evidence>
<protein>
    <submittedName>
        <fullName evidence="1">Uncharacterized protein</fullName>
    </submittedName>
</protein>
<evidence type="ECO:0000313" key="3">
    <source>
        <dbReference type="Proteomes" id="UP000008044"/>
    </source>
</evidence>
<gene>
    <name evidence="1" type="ordered locus">W5S_0367</name>
    <name evidence="2" type="ORF">F6Q06_24190</name>
</gene>
<sequence length="78" mass="9146">MKENTLKSLNESISNSDRIKNIILSNIQTEDKKVIRLNLVYLTYDFLSKTVLLEYYVEDDEYPNVEISFGELTNLLKI</sequence>
<organism evidence="1 3">
    <name type="scientific">Pectobacterium parmentieri</name>
    <dbReference type="NCBI Taxonomy" id="1905730"/>
    <lineage>
        <taxon>Bacteria</taxon>
        <taxon>Pseudomonadati</taxon>
        <taxon>Pseudomonadota</taxon>
        <taxon>Gammaproteobacteria</taxon>
        <taxon>Enterobacterales</taxon>
        <taxon>Pectobacteriaceae</taxon>
        <taxon>Pectobacterium</taxon>
    </lineage>
</organism>
<dbReference type="EMBL" id="CP003415">
    <property type="protein sequence ID" value="AFI88494.1"/>
    <property type="molecule type" value="Genomic_DNA"/>
</dbReference>
<reference evidence="4" key="3">
    <citation type="submission" date="2023-07" db="EMBL/GenBank/DDBJ databases">
        <title>Identification of Pectobacterium versatile causing blackleg of potato from New York State with a whole genome sequencing approach.</title>
        <authorList>
            <person name="Ma X."/>
            <person name="Swingle B."/>
        </authorList>
    </citation>
    <scope>NUCLEOTIDE SEQUENCE [LARGE SCALE GENOMIC DNA]</scope>
    <source>
        <strain evidence="4">NY1588A</strain>
    </source>
</reference>
<dbReference type="EMBL" id="WABS01000138">
    <property type="protein sequence ID" value="MBI0557519.1"/>
    <property type="molecule type" value="Genomic_DNA"/>
</dbReference>
<dbReference type="eggNOG" id="ENOG5032PRE">
    <property type="taxonomic scope" value="Bacteria"/>
</dbReference>
<dbReference type="Proteomes" id="UP001194579">
    <property type="component" value="Unassembled WGS sequence"/>
</dbReference>
<dbReference type="PATRIC" id="fig|1166016.3.peg.366"/>
<keyword evidence="4" id="KW-1185">Reference proteome</keyword>
<dbReference type="STRING" id="1905730.W5S_0367"/>
<dbReference type="RefSeq" id="WP_012822156.1">
    <property type="nucleotide sequence ID" value="NC_017845.1"/>
</dbReference>
<reference evidence="1" key="2">
    <citation type="submission" date="2012-03" db="EMBL/GenBank/DDBJ databases">
        <authorList>
            <person name="Koskinen P."/>
            <person name="Laine P."/>
            <person name="Niemi O."/>
            <person name="Nykyri J."/>
            <person name="Harjunpaa H."/>
            <person name="Auvinen P."/>
            <person name="Paulin L."/>
            <person name="Pirhonen M."/>
            <person name="Palva T."/>
            <person name="Holm L."/>
        </authorList>
    </citation>
    <scope>NUCLEOTIDE SEQUENCE</scope>
    <source>
        <strain evidence="1">SCC3193</strain>
    </source>
</reference>
<reference evidence="1 3" key="1">
    <citation type="journal article" date="2012" name="J. Bacteriol.">
        <title>Genome sequence of Pectobacterium sp. strain SCC3193.</title>
        <authorList>
            <person name="Koskinen J.P."/>
            <person name="Laine P."/>
            <person name="Niemi O."/>
            <person name="Nykyri J."/>
            <person name="Harjunpaa H."/>
            <person name="Auvinen P."/>
            <person name="Paulin L."/>
            <person name="Pirhonen M."/>
            <person name="Palva T."/>
            <person name="Holm L."/>
        </authorList>
    </citation>
    <scope>NUCLEOTIDE SEQUENCE [LARGE SCALE GENOMIC DNA]</scope>
    <source>
        <strain evidence="1 3">SCC3193</strain>
    </source>
</reference>
<proteinExistence type="predicted"/>
<accession>A0A0H3HYP1</accession>
<evidence type="ECO:0000313" key="4">
    <source>
        <dbReference type="Proteomes" id="UP001194579"/>
    </source>
</evidence>